<dbReference type="Proteomes" id="UP000261875">
    <property type="component" value="Chromosome"/>
</dbReference>
<organism evidence="1 2">
    <name type="scientific">Candidatus Fukatsuia symbiotica</name>
    <dbReference type="NCBI Taxonomy" id="1878942"/>
    <lineage>
        <taxon>Bacteria</taxon>
        <taxon>Pseudomonadati</taxon>
        <taxon>Pseudomonadota</taxon>
        <taxon>Gammaproteobacteria</taxon>
        <taxon>Enterobacterales</taxon>
        <taxon>Yersiniaceae</taxon>
        <taxon>Candidatus Fukatsuia</taxon>
    </lineage>
</organism>
<keyword evidence="2" id="KW-1185">Reference proteome</keyword>
<reference evidence="1 2" key="1">
    <citation type="submission" date="2017-05" db="EMBL/GenBank/DDBJ databases">
        <title>Genome sequence of Candidatus Fukatsuia symbiotica and Candidatus Hamiltonella defensa from Acyrthosiphon pisum strain 5D.</title>
        <authorList>
            <person name="Patel V.A."/>
            <person name="Chevignon G."/>
            <person name="Russell J.A."/>
            <person name="Oliver K.M."/>
        </authorList>
    </citation>
    <scope>NUCLEOTIDE SEQUENCE [LARGE SCALE GENOMIC DNA]</scope>
    <source>
        <strain evidence="1 2">5D</strain>
    </source>
</reference>
<evidence type="ECO:0000313" key="2">
    <source>
        <dbReference type="Proteomes" id="UP000261875"/>
    </source>
</evidence>
<dbReference type="STRING" id="1878942.GCA_900128755_01106"/>
<evidence type="ECO:0000313" key="1">
    <source>
        <dbReference type="EMBL" id="AWK14850.1"/>
    </source>
</evidence>
<proteinExistence type="predicted"/>
<dbReference type="AlphaFoldDB" id="A0A2U8I6R3"/>
<dbReference type="KEGG" id="fsm:CCS41_10795"/>
<gene>
    <name evidence="1" type="ORF">CCS41_10795</name>
</gene>
<dbReference type="EMBL" id="CP021659">
    <property type="protein sequence ID" value="AWK14850.1"/>
    <property type="molecule type" value="Genomic_DNA"/>
</dbReference>
<protein>
    <submittedName>
        <fullName evidence="1">Uncharacterized protein</fullName>
    </submittedName>
</protein>
<accession>A0A2U8I6R3</accession>
<name>A0A2U8I6R3_9GAMM</name>
<dbReference type="RefSeq" id="WP_072550011.1">
    <property type="nucleotide sequence ID" value="NZ_CP021659.1"/>
</dbReference>
<sequence length="430" mass="49148">MSCIITVFNPLNISSFQNVDKAFEPKLTSWDKFFDFFRKIIFGADETKEAQLRKIYGYISSEDNRIAIKNGFSDLINSTPYDYKNKFNITVDWNKNGTVIKLNYANSLIKQINLTAEERDLDDFFCSQQLLPKQQVTINSNKPACIPANTNSANDWRYQFRVLRANIQKIYDSGTVSAPISSIEKLQSVVKQCLDEISKKGGEPTDEMIIKLRYALKEFKKIDSNEWEKIIDASICDDKNPIKIEMEKAYKKIDKLSNFLKMDNKHFNLNQIDEKELIKILLTSSQMPEPVLQVKKKVIQAIGPNKDNKFFCRLGETQTYITTLLKNYVQNFLTQVPLSQFKTKEDLNTLKAALETLDNTLKPEDRPGILAEHLCAIESLLTSPSNKRSHRAHDERTCLLPDVGTSRASNGGNGLLSLAKKFREVSEQLS</sequence>